<dbReference type="InterPro" id="IPR042095">
    <property type="entry name" value="SUMF_sf"/>
</dbReference>
<feature type="compositionally biased region" description="Basic and acidic residues" evidence="1">
    <location>
        <begin position="176"/>
        <end position="198"/>
    </location>
</feature>
<gene>
    <name evidence="3" type="ORF">BJP37_03920</name>
</gene>
<dbReference type="GO" id="GO:0120147">
    <property type="term" value="F:formylglycine-generating oxidase activity"/>
    <property type="evidence" value="ECO:0007669"/>
    <property type="project" value="TreeGrafter"/>
</dbReference>
<dbReference type="PANTHER" id="PTHR23150">
    <property type="entry name" value="SULFATASE MODIFYING FACTOR 1, 2"/>
    <property type="match status" value="1"/>
</dbReference>
<dbReference type="Pfam" id="PF03781">
    <property type="entry name" value="FGE-sulfatase"/>
    <property type="match status" value="1"/>
</dbReference>
<name>A0A1U7MX89_9CYAN</name>
<dbReference type="RefSeq" id="WP_075896678.1">
    <property type="nucleotide sequence ID" value="NZ_MKZS01000001.1"/>
</dbReference>
<sequence length="316" mass="36276">MPKLTIKRPKQTFQGYREYIDGIPLEMVLIPDGTFTMGAPESEEGSSDTERPQHDVTISSFLMGRYPITQDQWKAIASRSDLKVNQDLDPDPSYFKQPYQWIDRWRRPVENVNWYQAVEFCHRLSKLTGKEYRLPSEAQWEYACRGVTKPLNLENGESYPPFHFGETITTALANYRETDDKDSRSSGDGRGPKGEYRNETTPVGYFKVVNSFGLSDMHGNVWEWCADDWHSNYEGAPTDGSAWIDNNELENVNTENKSYSAKNHDQSPSSVMRGGSWTINPNYCRSALRVNDDRRYDRNNANGFRIVCVSGMKSEV</sequence>
<keyword evidence="4" id="KW-1185">Reference proteome</keyword>
<feature type="domain" description="Sulfatase-modifying factor enzyme-like" evidence="2">
    <location>
        <begin position="26"/>
        <end position="307"/>
    </location>
</feature>
<proteinExistence type="predicted"/>
<evidence type="ECO:0000259" key="2">
    <source>
        <dbReference type="Pfam" id="PF03781"/>
    </source>
</evidence>
<dbReference type="InterPro" id="IPR005532">
    <property type="entry name" value="SUMF_dom"/>
</dbReference>
<evidence type="ECO:0000313" key="3">
    <source>
        <dbReference type="EMBL" id="OLT58318.1"/>
    </source>
</evidence>
<comment type="caution">
    <text evidence="3">The sequence shown here is derived from an EMBL/GenBank/DDBJ whole genome shotgun (WGS) entry which is preliminary data.</text>
</comment>
<feature type="region of interest" description="Disordered" evidence="1">
    <location>
        <begin position="175"/>
        <end position="199"/>
    </location>
</feature>
<protein>
    <submittedName>
        <fullName evidence="3">Sulfatase-modifying factor domain-containing protein</fullName>
    </submittedName>
</protein>
<evidence type="ECO:0000256" key="1">
    <source>
        <dbReference type="SAM" id="MobiDB-lite"/>
    </source>
</evidence>
<reference evidence="3 4" key="1">
    <citation type="submission" date="2016-10" db="EMBL/GenBank/DDBJ databases">
        <title>Comparative genomics uncovers the prolific and rare metabolic potential of the cyanobacterial genus Moorea.</title>
        <authorList>
            <person name="Leao T."/>
            <person name="Castelao G."/>
            <person name="Korobeynikov A."/>
            <person name="Monroe E.A."/>
            <person name="Podell S."/>
            <person name="Glukhov E."/>
            <person name="Allen E."/>
            <person name="Gerwick W.H."/>
            <person name="Gerwick L."/>
        </authorList>
    </citation>
    <scope>NUCLEOTIDE SEQUENCE [LARGE SCALE GENOMIC DNA]</scope>
    <source>
        <strain evidence="3 4">PNG5-198</strain>
    </source>
</reference>
<dbReference type="AlphaFoldDB" id="A0A1U7MX89"/>
<accession>A0A1U7MX89</accession>
<dbReference type="PANTHER" id="PTHR23150:SF19">
    <property type="entry name" value="FORMYLGLYCINE-GENERATING ENZYME"/>
    <property type="match status" value="1"/>
</dbReference>
<dbReference type="SUPFAM" id="SSF56436">
    <property type="entry name" value="C-type lectin-like"/>
    <property type="match status" value="1"/>
</dbReference>
<organism evidence="3 4">
    <name type="scientific">Moorena bouillonii PNG</name>
    <dbReference type="NCBI Taxonomy" id="568701"/>
    <lineage>
        <taxon>Bacteria</taxon>
        <taxon>Bacillati</taxon>
        <taxon>Cyanobacteriota</taxon>
        <taxon>Cyanophyceae</taxon>
        <taxon>Coleofasciculales</taxon>
        <taxon>Coleofasciculaceae</taxon>
        <taxon>Moorena</taxon>
    </lineage>
</organism>
<dbReference type="InterPro" id="IPR016187">
    <property type="entry name" value="CTDL_fold"/>
</dbReference>
<dbReference type="Proteomes" id="UP000186657">
    <property type="component" value="Unassembled WGS sequence"/>
</dbReference>
<dbReference type="Gene3D" id="3.90.1580.10">
    <property type="entry name" value="paralog of FGE (formylglycine-generating enzyme)"/>
    <property type="match status" value="1"/>
</dbReference>
<dbReference type="EMBL" id="MKZS01000001">
    <property type="protein sequence ID" value="OLT58318.1"/>
    <property type="molecule type" value="Genomic_DNA"/>
</dbReference>
<dbReference type="InterPro" id="IPR051043">
    <property type="entry name" value="Sulfatase_Mod_Factor_Kinase"/>
</dbReference>
<evidence type="ECO:0000313" key="4">
    <source>
        <dbReference type="Proteomes" id="UP000186657"/>
    </source>
</evidence>